<dbReference type="OrthoDB" id="10063766at2759"/>
<gene>
    <name evidence="1" type="ORF">T265_09523</name>
</gene>
<dbReference type="CTD" id="20323692"/>
<dbReference type="KEGG" id="ovi:T265_09523"/>
<dbReference type="Proteomes" id="UP000054324">
    <property type="component" value="Unassembled WGS sequence"/>
</dbReference>
<protein>
    <submittedName>
        <fullName evidence="1">Uncharacterized protein</fullName>
    </submittedName>
</protein>
<organism evidence="1 2">
    <name type="scientific">Opisthorchis viverrini</name>
    <name type="common">Southeast Asian liver fluke</name>
    <dbReference type="NCBI Taxonomy" id="6198"/>
    <lineage>
        <taxon>Eukaryota</taxon>
        <taxon>Metazoa</taxon>
        <taxon>Spiralia</taxon>
        <taxon>Lophotrochozoa</taxon>
        <taxon>Platyhelminthes</taxon>
        <taxon>Trematoda</taxon>
        <taxon>Digenea</taxon>
        <taxon>Opisthorchiida</taxon>
        <taxon>Opisthorchiata</taxon>
        <taxon>Opisthorchiidae</taxon>
        <taxon>Opisthorchis</taxon>
    </lineage>
</organism>
<dbReference type="STRING" id="6198.A0A074Z9U9"/>
<evidence type="ECO:0000313" key="1">
    <source>
        <dbReference type="EMBL" id="KER22352.1"/>
    </source>
</evidence>
<reference evidence="1 2" key="1">
    <citation type="submission" date="2013-11" db="EMBL/GenBank/DDBJ databases">
        <title>Opisthorchis viverrini - life in the bile duct.</title>
        <authorList>
            <person name="Young N.D."/>
            <person name="Nagarajan N."/>
            <person name="Lin S.J."/>
            <person name="Korhonen P.K."/>
            <person name="Jex A.R."/>
            <person name="Hall R.S."/>
            <person name="Safavi-Hemami H."/>
            <person name="Kaewkong W."/>
            <person name="Bertrand D."/>
            <person name="Gao S."/>
            <person name="Seet Q."/>
            <person name="Wongkham S."/>
            <person name="Teh B.T."/>
            <person name="Wongkham C."/>
            <person name="Intapan P.M."/>
            <person name="Maleewong W."/>
            <person name="Yang X."/>
            <person name="Hu M."/>
            <person name="Wang Z."/>
            <person name="Hofmann A."/>
            <person name="Sternberg P.W."/>
            <person name="Tan P."/>
            <person name="Wang J."/>
            <person name="Gasser R.B."/>
        </authorList>
    </citation>
    <scope>NUCLEOTIDE SEQUENCE [LARGE SCALE GENOMIC DNA]</scope>
</reference>
<accession>A0A074Z9U9</accession>
<dbReference type="GeneID" id="20323692"/>
<sequence length="208" mass="24354">MNTYLRPTMEYAIQAWSPWLQKDTQLLERIYHRATKLVIGLRNVPYSERLRKLDLFDLTYRRIRGDLILMFKIINTPNHPLKHLFTVNLARQTRRNPLAVDIPCSRINCRRYFFSVRVSLTWNKLPTSVVDCERLPVTAANHIKNHMCSRKSDRHTANPGLDSRLIAWCARPNQKSQVNVRASYSVDHCRVQAVKSDTKNTTHPFKGE</sequence>
<dbReference type="RefSeq" id="XP_009173884.1">
    <property type="nucleotide sequence ID" value="XM_009175620.1"/>
</dbReference>
<keyword evidence="2" id="KW-1185">Reference proteome</keyword>
<evidence type="ECO:0000313" key="2">
    <source>
        <dbReference type="Proteomes" id="UP000054324"/>
    </source>
</evidence>
<name>A0A074Z9U9_OPIVI</name>
<dbReference type="EMBL" id="KL596903">
    <property type="protein sequence ID" value="KER22352.1"/>
    <property type="molecule type" value="Genomic_DNA"/>
</dbReference>
<proteinExistence type="predicted"/>
<dbReference type="AlphaFoldDB" id="A0A074Z9U9"/>